<reference evidence="1 2" key="1">
    <citation type="submission" date="2020-03" db="EMBL/GenBank/DDBJ databases">
        <title>Whole genome sequencing of clinical and environmental type strains of Ochrobactrum.</title>
        <authorList>
            <person name="Dharne M."/>
        </authorList>
    </citation>
    <scope>NUCLEOTIDE SEQUENCE [LARGE SCALE GENOMIC DNA]</scope>
    <source>
        <strain evidence="1 2">CIP 109452</strain>
    </source>
</reference>
<protein>
    <submittedName>
        <fullName evidence="1">Uncharacterized protein</fullName>
    </submittedName>
</protein>
<comment type="caution">
    <text evidence="1">The sequence shown here is derived from an EMBL/GenBank/DDBJ whole genome shotgun (WGS) entry which is preliminary data.</text>
</comment>
<dbReference type="EMBL" id="JAAVLN010000004">
    <property type="protein sequence ID" value="NKC05315.1"/>
    <property type="molecule type" value="Genomic_DNA"/>
</dbReference>
<evidence type="ECO:0000313" key="1">
    <source>
        <dbReference type="EMBL" id="NKC05315.1"/>
    </source>
</evidence>
<dbReference type="Proteomes" id="UP000704467">
    <property type="component" value="Unassembled WGS sequence"/>
</dbReference>
<evidence type="ECO:0000313" key="2">
    <source>
        <dbReference type="Proteomes" id="UP000704467"/>
    </source>
</evidence>
<sequence>MTIENDLTTTLKGSTGISVYGTAPTAFSTFDASGRTINLTIENLTANASLPIGDNIAKAGVGVSHGGTMTIGSLNLTMLNLPNGNDGSTFGLGQRFEHYGIVVGSTVNAAETLAFNGYQSKAIFDNMNIKMQSTNNGWNVYPLLAGIRVIQGAGGNSGNGSAGYVEVKNDLAIDINATSNDAIGIYISGSEHNGVVPEVHLNNSNIKIKSTSSRANAIRLGKTASIGTGEGRLFQPAIWKSILFKRLMMQLST</sequence>
<name>A0ABX1DX20_9HYPH</name>
<gene>
    <name evidence="1" type="ORF">HED55_25675</name>
</gene>
<proteinExistence type="predicted"/>
<accession>A0ABX1DX20</accession>
<keyword evidence="2" id="KW-1185">Reference proteome</keyword>
<organism evidence="1 2">
    <name type="scientific">Brucella haematophila</name>
    <dbReference type="NCBI Taxonomy" id="419474"/>
    <lineage>
        <taxon>Bacteria</taxon>
        <taxon>Pseudomonadati</taxon>
        <taxon>Pseudomonadota</taxon>
        <taxon>Alphaproteobacteria</taxon>
        <taxon>Hyphomicrobiales</taxon>
        <taxon>Brucellaceae</taxon>
        <taxon>Brucella/Ochrobactrum group</taxon>
        <taxon>Brucella</taxon>
    </lineage>
</organism>